<evidence type="ECO:0000256" key="1">
    <source>
        <dbReference type="SAM" id="SignalP"/>
    </source>
</evidence>
<dbReference type="EMBL" id="JBEAAL010000011">
    <property type="protein sequence ID" value="MEQ1406520.1"/>
    <property type="molecule type" value="Genomic_DNA"/>
</dbReference>
<evidence type="ECO:0000313" key="3">
    <source>
        <dbReference type="Proteomes" id="UP001496627"/>
    </source>
</evidence>
<comment type="caution">
    <text evidence="2">The sequence shown here is derived from an EMBL/GenBank/DDBJ whole genome shotgun (WGS) entry which is preliminary data.</text>
</comment>
<protein>
    <submittedName>
        <fullName evidence="2">Uncharacterized protein</fullName>
    </submittedName>
</protein>
<dbReference type="RefSeq" id="WP_037147471.1">
    <property type="nucleotide sequence ID" value="NZ_JBEAAL010000011.1"/>
</dbReference>
<feature type="signal peptide" evidence="1">
    <location>
        <begin position="1"/>
        <end position="21"/>
    </location>
</feature>
<keyword evidence="1" id="KW-0732">Signal</keyword>
<organism evidence="2 3">
    <name type="scientific">Neorhizobium phenanthreniclasticum</name>
    <dbReference type="NCBI Taxonomy" id="3157917"/>
    <lineage>
        <taxon>Bacteria</taxon>
        <taxon>Pseudomonadati</taxon>
        <taxon>Pseudomonadota</taxon>
        <taxon>Alphaproteobacteria</taxon>
        <taxon>Hyphomicrobiales</taxon>
        <taxon>Rhizobiaceae</taxon>
        <taxon>Rhizobium/Agrobacterium group</taxon>
        <taxon>Neorhizobium</taxon>
    </lineage>
</organism>
<feature type="chain" id="PRO_5046042458" evidence="1">
    <location>
        <begin position="22"/>
        <end position="109"/>
    </location>
</feature>
<keyword evidence="3" id="KW-1185">Reference proteome</keyword>
<dbReference type="Proteomes" id="UP001496627">
    <property type="component" value="Unassembled WGS sequence"/>
</dbReference>
<sequence>MNKAFALAVLMSVATMGSAYAREMGSMAVPAGNNDVRIIYTDPGADDSARFLSIPDTFAHPDQSTVKAAQNEVRTDSRLRQTLVSQNVELNNVVGIEKAADGSRIVYVR</sequence>
<evidence type="ECO:0000313" key="2">
    <source>
        <dbReference type="EMBL" id="MEQ1406520.1"/>
    </source>
</evidence>
<name>A0ABV0M695_9HYPH</name>
<accession>A0ABV0M695</accession>
<proteinExistence type="predicted"/>
<reference evidence="2 3" key="1">
    <citation type="submission" date="2024-05" db="EMBL/GenBank/DDBJ databases">
        <title>Neorhizobium sp. Rsf11, a plant growth promoting and heavy metal resistant PAH-degrader.</title>
        <authorList>
            <person name="Golubev S.N."/>
            <person name="Muratova A.Y."/>
            <person name="Markelova M.I."/>
        </authorList>
    </citation>
    <scope>NUCLEOTIDE SEQUENCE [LARGE SCALE GENOMIC DNA]</scope>
    <source>
        <strain evidence="2 3">Rsf11</strain>
    </source>
</reference>
<gene>
    <name evidence="2" type="ORF">ABK249_16435</name>
</gene>